<dbReference type="AlphaFoldDB" id="A0A4V1Z128"/>
<dbReference type="Gene3D" id="3.90.1170.50">
    <property type="entry name" value="Aldehyde oxidase/xanthine dehydrogenase, a/b hammerhead"/>
    <property type="match status" value="1"/>
</dbReference>
<dbReference type="Proteomes" id="UP000291189">
    <property type="component" value="Unassembled WGS sequence"/>
</dbReference>
<keyword evidence="3" id="KW-0560">Oxidoreductase</keyword>
<comment type="caution">
    <text evidence="3">The sequence shown here is derived from an EMBL/GenBank/DDBJ whole genome shotgun (WGS) entry which is preliminary data.</text>
</comment>
<feature type="region of interest" description="Disordered" evidence="1">
    <location>
        <begin position="416"/>
        <end position="439"/>
    </location>
</feature>
<dbReference type="Pfam" id="PF01315">
    <property type="entry name" value="Ald_Xan_dh_C"/>
    <property type="match status" value="1"/>
</dbReference>
<dbReference type="EC" id="1.17.1.4" evidence="3"/>
<proteinExistence type="predicted"/>
<dbReference type="GO" id="GO:0004854">
    <property type="term" value="F:xanthine dehydrogenase activity"/>
    <property type="evidence" value="ECO:0007669"/>
    <property type="project" value="UniProtKB-EC"/>
</dbReference>
<dbReference type="GO" id="GO:0005506">
    <property type="term" value="F:iron ion binding"/>
    <property type="evidence" value="ECO:0007669"/>
    <property type="project" value="InterPro"/>
</dbReference>
<dbReference type="InterPro" id="IPR037165">
    <property type="entry name" value="AldOxase/xan_DH_Mopterin-bd_sf"/>
</dbReference>
<dbReference type="RefSeq" id="WP_129989221.1">
    <property type="nucleotide sequence ID" value="NZ_SDPU01000035.1"/>
</dbReference>
<evidence type="ECO:0000313" key="3">
    <source>
        <dbReference type="EMBL" id="RYU09456.1"/>
    </source>
</evidence>
<keyword evidence="4" id="KW-1185">Reference proteome</keyword>
<accession>A0A4V1Z128</accession>
<dbReference type="InterPro" id="IPR000674">
    <property type="entry name" value="Ald_Oxase/Xan_DH_a/b"/>
</dbReference>
<dbReference type="PANTHER" id="PTHR11908">
    <property type="entry name" value="XANTHINE DEHYDROGENASE"/>
    <property type="match status" value="1"/>
</dbReference>
<dbReference type="InterPro" id="IPR016208">
    <property type="entry name" value="Ald_Oxase/xanthine_DH-like"/>
</dbReference>
<dbReference type="InterPro" id="IPR017609">
    <property type="entry name" value="Xanthine_dehydrogenase_dsu"/>
</dbReference>
<dbReference type="PANTHER" id="PTHR11908:SF157">
    <property type="entry name" value="XANTHINE DEHYDROGENASE SUBUNIT D-RELATED"/>
    <property type="match status" value="1"/>
</dbReference>
<sequence>MTATGTRARTRGGVGESAARPDGGLKVRGEFAFSSDLWMEGMLWGATLRSPHAHARVEAIRTEAALAVPGVFAVLTHEDVPGVNAYGLEHRDQPVLAHDRVRYQGEPVALVAADHPETARRAAALVEVDYAELPPVTDARAAVRGECEPLHAGGNTVRHVRIRRGDPTASAPVVVTGEYEVGMQDQAFLGPESGLAVPAADGGVDLYVATQWLHVDRSQVAYALGLDEELVRITLAGVGGAFGAREDLSMQVHACLLALRTGRAVKMVYSREESFFGHVHRHPAWMRYEHGADETGRLVYVRAEIVLDGGAYASSTPAVVANAATLGAGPYAVPNVAIDCHGAYTNNPPCGAMRGFGAVQAAFGYESQMDRLAEAVGVDPAEIRVLNGLTQGDHVATGQEVDSAAPVAELVRRVRDMPLPPPTGTDLRSLPGGVANTTHGEGVRRGVGYGVGIKNICFSEGFDDYSTARVTVQVVGDAPVASVHTAAVEVGQGVVTLQEQIARTELGIARVRVETADTRVGSAGSTSASRQSYVTGGAVQAACREVAAELVSRASIASGADPATLSLDADHVVDLSGRRVASVVDLLGGEEVVERTVEWRHRPTTTLDPETGQGSAHVQFAFAAHRAVVDVDVELGLVKVVALDCAQDVGRALNPGAVLGQVHGGSAQGLGLAVMEEIQVVDGLVRNPSFTDYLIPTVLDMPPMQVDVLELADPHAPYGLRGVGEPPTISSTPAIVAAIRAATGLPLARVPVRPEHLTGT</sequence>
<dbReference type="SUPFAM" id="SSF56003">
    <property type="entry name" value="Molybdenum cofactor-binding domain"/>
    <property type="match status" value="1"/>
</dbReference>
<name>A0A4V1Z128_9ACTN</name>
<dbReference type="Gene3D" id="3.30.365.10">
    <property type="entry name" value="Aldehyde oxidase/xanthine dehydrogenase, molybdopterin binding domain"/>
    <property type="match status" value="4"/>
</dbReference>
<feature type="domain" description="Aldehyde oxidase/xanthine dehydrogenase a/b hammerhead" evidence="2">
    <location>
        <begin position="28"/>
        <end position="134"/>
    </location>
</feature>
<reference evidence="3 4" key="1">
    <citation type="submission" date="2019-01" db="EMBL/GenBank/DDBJ databases">
        <title>Nocardioides guangzhouensis sp. nov., an actinobacterium isolated from soil.</title>
        <authorList>
            <person name="Fu Y."/>
            <person name="Cai Y."/>
            <person name="Lin Z."/>
            <person name="Chen P."/>
        </authorList>
    </citation>
    <scope>NUCLEOTIDE SEQUENCE [LARGE SCALE GENOMIC DNA]</scope>
    <source>
        <strain evidence="3 4">NBRC 105384</strain>
    </source>
</reference>
<dbReference type="InterPro" id="IPR036856">
    <property type="entry name" value="Ald_Oxase/Xan_DH_a/b_sf"/>
</dbReference>
<dbReference type="SMART" id="SM01008">
    <property type="entry name" value="Ald_Xan_dh_C"/>
    <property type="match status" value="1"/>
</dbReference>
<dbReference type="Pfam" id="PF02738">
    <property type="entry name" value="MoCoBD_1"/>
    <property type="match status" value="1"/>
</dbReference>
<organism evidence="3 4">
    <name type="scientific">Nocardioides iriomotensis</name>
    <dbReference type="NCBI Taxonomy" id="715784"/>
    <lineage>
        <taxon>Bacteria</taxon>
        <taxon>Bacillati</taxon>
        <taxon>Actinomycetota</taxon>
        <taxon>Actinomycetes</taxon>
        <taxon>Propionibacteriales</taxon>
        <taxon>Nocardioidaceae</taxon>
        <taxon>Nocardioides</taxon>
    </lineage>
</organism>
<feature type="region of interest" description="Disordered" evidence="1">
    <location>
        <begin position="1"/>
        <end position="21"/>
    </location>
</feature>
<dbReference type="SUPFAM" id="SSF54665">
    <property type="entry name" value="CO dehydrogenase molybdoprotein N-domain-like"/>
    <property type="match status" value="1"/>
</dbReference>
<dbReference type="EMBL" id="SDPU01000035">
    <property type="protein sequence ID" value="RYU09456.1"/>
    <property type="molecule type" value="Genomic_DNA"/>
</dbReference>
<dbReference type="InterPro" id="IPR008274">
    <property type="entry name" value="AldOxase/xan_DH_MoCoBD1"/>
</dbReference>
<dbReference type="InterPro" id="IPR046867">
    <property type="entry name" value="AldOxase/xan_DH_MoCoBD2"/>
</dbReference>
<evidence type="ECO:0000256" key="1">
    <source>
        <dbReference type="SAM" id="MobiDB-lite"/>
    </source>
</evidence>
<gene>
    <name evidence="3" type="primary">pucD</name>
    <name evidence="3" type="ORF">ETU37_20565</name>
</gene>
<dbReference type="Pfam" id="PF20256">
    <property type="entry name" value="MoCoBD_2"/>
    <property type="match status" value="1"/>
</dbReference>
<dbReference type="OrthoDB" id="8428274at2"/>
<dbReference type="NCBIfam" id="TIGR03196">
    <property type="entry name" value="pucD"/>
    <property type="match status" value="1"/>
</dbReference>
<protein>
    <submittedName>
        <fullName evidence="3">Xanthine dehydrogenase subunit D</fullName>
        <ecNumber evidence="3">1.17.1.4</ecNumber>
    </submittedName>
</protein>
<evidence type="ECO:0000313" key="4">
    <source>
        <dbReference type="Proteomes" id="UP000291189"/>
    </source>
</evidence>
<evidence type="ECO:0000259" key="2">
    <source>
        <dbReference type="SMART" id="SM01008"/>
    </source>
</evidence>